<evidence type="ECO:0000256" key="3">
    <source>
        <dbReference type="ARBA" id="ARBA00022801"/>
    </source>
</evidence>
<sequence length="445" mass="48737">MKPSSRILLYCLLLPLSMLSAQGMDAQIQKAKNKVFPALVHIQPVKEIYSGGEKQKMQVTGSGVIISANGYLVTNNHVAEKARYVRCTLSSRQEVTARVIGLDPWTDLAVLKLDLEEAGLDEVPYATFGNSRDVDVGQVVMALGSPLGLSRSLSMGVISSVDRYFEDMGDMISPFNLWLQTDAAINPGNSGGPLINLKGEIIGINARAVVFGENLGFAIPSNIVRFVVRQILEKGAVERSYIGVKWQEIGKYRKYAKRKDLEGVLVASVDKNSPAEKAGIRAGDLVTAIMGRPVSAVYREELPRIRLLIANQKTGLPLKLNMIRNGTPMSLTVITGEQGKFQGTEFNAREWGLSLEELTPRLLKIFQLESGAGVVVSGVKSGSPADKADMRRGDIITLFDGKAVNDLETFKQYYSEAVSDSTRSVMLMLRVNKRNRFALIEGKKN</sequence>
<dbReference type="PANTHER" id="PTHR22939:SF129">
    <property type="entry name" value="SERINE PROTEASE HTRA2, MITOCHONDRIAL"/>
    <property type="match status" value="1"/>
</dbReference>
<dbReference type="InterPro" id="IPR009003">
    <property type="entry name" value="Peptidase_S1_PA"/>
</dbReference>
<reference evidence="6" key="1">
    <citation type="journal article" date="2020" name="mSystems">
        <title>Genome- and Community-Level Interaction Insights into Carbon Utilization and Element Cycling Functions of Hydrothermarchaeota in Hydrothermal Sediment.</title>
        <authorList>
            <person name="Zhou Z."/>
            <person name="Liu Y."/>
            <person name="Xu W."/>
            <person name="Pan J."/>
            <person name="Luo Z.H."/>
            <person name="Li M."/>
        </authorList>
    </citation>
    <scope>NUCLEOTIDE SEQUENCE [LARGE SCALE GENOMIC DNA]</scope>
    <source>
        <strain evidence="6">HyVt-456</strain>
    </source>
</reference>
<keyword evidence="4" id="KW-0732">Signal</keyword>
<proteinExistence type="inferred from homology"/>
<dbReference type="SMART" id="SM00228">
    <property type="entry name" value="PDZ"/>
    <property type="match status" value="2"/>
</dbReference>
<dbReference type="SUPFAM" id="SSF50494">
    <property type="entry name" value="Trypsin-like serine proteases"/>
    <property type="match status" value="1"/>
</dbReference>
<dbReference type="Gene3D" id="2.30.42.10">
    <property type="match status" value="2"/>
</dbReference>
<dbReference type="Gene3D" id="2.40.10.120">
    <property type="match status" value="1"/>
</dbReference>
<dbReference type="GO" id="GO:0004252">
    <property type="term" value="F:serine-type endopeptidase activity"/>
    <property type="evidence" value="ECO:0007669"/>
    <property type="project" value="InterPro"/>
</dbReference>
<accession>A0A7V1LKE9</accession>
<dbReference type="InterPro" id="IPR001478">
    <property type="entry name" value="PDZ"/>
</dbReference>
<dbReference type="PROSITE" id="PS50106">
    <property type="entry name" value="PDZ"/>
    <property type="match status" value="2"/>
</dbReference>
<comment type="similarity">
    <text evidence="1">Belongs to the peptidase S1C family.</text>
</comment>
<feature type="chain" id="PRO_5030858925" evidence="4">
    <location>
        <begin position="27"/>
        <end position="445"/>
    </location>
</feature>
<feature type="domain" description="PDZ" evidence="5">
    <location>
        <begin position="330"/>
        <end position="407"/>
    </location>
</feature>
<dbReference type="PANTHER" id="PTHR22939">
    <property type="entry name" value="SERINE PROTEASE FAMILY S1C HTRA-RELATED"/>
    <property type="match status" value="1"/>
</dbReference>
<comment type="caution">
    <text evidence="6">The sequence shown here is derived from an EMBL/GenBank/DDBJ whole genome shotgun (WGS) entry which is preliminary data.</text>
</comment>
<dbReference type="PRINTS" id="PR00834">
    <property type="entry name" value="PROTEASES2C"/>
</dbReference>
<dbReference type="GO" id="GO:0006508">
    <property type="term" value="P:proteolysis"/>
    <property type="evidence" value="ECO:0007669"/>
    <property type="project" value="UniProtKB-KW"/>
</dbReference>
<name>A0A7V1LKE9_CALAY</name>
<evidence type="ECO:0000256" key="2">
    <source>
        <dbReference type="ARBA" id="ARBA00022670"/>
    </source>
</evidence>
<evidence type="ECO:0000256" key="1">
    <source>
        <dbReference type="ARBA" id="ARBA00010541"/>
    </source>
</evidence>
<feature type="signal peptide" evidence="4">
    <location>
        <begin position="1"/>
        <end position="26"/>
    </location>
</feature>
<keyword evidence="2" id="KW-0645">Protease</keyword>
<keyword evidence="3" id="KW-0378">Hydrolase</keyword>
<dbReference type="EMBL" id="DRLD01000080">
    <property type="protein sequence ID" value="HED09640.1"/>
    <property type="molecule type" value="Genomic_DNA"/>
</dbReference>
<dbReference type="InterPro" id="IPR036034">
    <property type="entry name" value="PDZ_sf"/>
</dbReference>
<dbReference type="Proteomes" id="UP000886005">
    <property type="component" value="Unassembled WGS sequence"/>
</dbReference>
<evidence type="ECO:0000313" key="6">
    <source>
        <dbReference type="EMBL" id="HED09640.1"/>
    </source>
</evidence>
<evidence type="ECO:0000259" key="5">
    <source>
        <dbReference type="PROSITE" id="PS50106"/>
    </source>
</evidence>
<feature type="domain" description="PDZ" evidence="5">
    <location>
        <begin position="263"/>
        <end position="301"/>
    </location>
</feature>
<evidence type="ECO:0000256" key="4">
    <source>
        <dbReference type="SAM" id="SignalP"/>
    </source>
</evidence>
<dbReference type="InterPro" id="IPR001940">
    <property type="entry name" value="Peptidase_S1C"/>
</dbReference>
<organism evidence="6">
    <name type="scientific">Caldithrix abyssi</name>
    <dbReference type="NCBI Taxonomy" id="187145"/>
    <lineage>
        <taxon>Bacteria</taxon>
        <taxon>Pseudomonadati</taxon>
        <taxon>Calditrichota</taxon>
        <taxon>Calditrichia</taxon>
        <taxon>Calditrichales</taxon>
        <taxon>Calditrichaceae</taxon>
        <taxon>Caldithrix</taxon>
    </lineage>
</organism>
<protein>
    <submittedName>
        <fullName evidence="6">PDZ domain-containing protein</fullName>
    </submittedName>
</protein>
<dbReference type="Pfam" id="PF13180">
    <property type="entry name" value="PDZ_2"/>
    <property type="match status" value="2"/>
</dbReference>
<gene>
    <name evidence="6" type="ORF">ENJ10_03045</name>
</gene>
<dbReference type="AlphaFoldDB" id="A0A7V1LKE9"/>
<dbReference type="SUPFAM" id="SSF50156">
    <property type="entry name" value="PDZ domain-like"/>
    <property type="match status" value="2"/>
</dbReference>
<dbReference type="Pfam" id="PF13365">
    <property type="entry name" value="Trypsin_2"/>
    <property type="match status" value="1"/>
</dbReference>